<organism evidence="5 6">
    <name type="scientific">Gynuella sunshinyii YC6258</name>
    <dbReference type="NCBI Taxonomy" id="1445510"/>
    <lineage>
        <taxon>Bacteria</taxon>
        <taxon>Pseudomonadati</taxon>
        <taxon>Pseudomonadota</taxon>
        <taxon>Gammaproteobacteria</taxon>
        <taxon>Oceanospirillales</taxon>
        <taxon>Saccharospirillaceae</taxon>
        <taxon>Gynuella</taxon>
    </lineage>
</organism>
<dbReference type="PATRIC" id="fig|1445510.3.peg.876"/>
<dbReference type="CDD" id="cd13692">
    <property type="entry name" value="PBP2_BztA"/>
    <property type="match status" value="1"/>
</dbReference>
<keyword evidence="3" id="KW-0732">Signal</keyword>
<protein>
    <submittedName>
        <fullName evidence="5">ABC-type amino acid transport/signal transduction system, periplasmic component/domain</fullName>
    </submittedName>
</protein>
<keyword evidence="2" id="KW-0813">Transport</keyword>
<dbReference type="AlphaFoldDB" id="A0A0C5VHV2"/>
<evidence type="ECO:0000256" key="3">
    <source>
        <dbReference type="ARBA" id="ARBA00022729"/>
    </source>
</evidence>
<dbReference type="Pfam" id="PF00497">
    <property type="entry name" value="SBP_bac_3"/>
    <property type="match status" value="1"/>
</dbReference>
<evidence type="ECO:0000313" key="5">
    <source>
        <dbReference type="EMBL" id="AJQ92943.1"/>
    </source>
</evidence>
<dbReference type="Proteomes" id="UP000032266">
    <property type="component" value="Chromosome"/>
</dbReference>
<proteinExistence type="inferred from homology"/>
<dbReference type="PANTHER" id="PTHR30085">
    <property type="entry name" value="AMINO ACID ABC TRANSPORTER PERMEASE"/>
    <property type="match status" value="1"/>
</dbReference>
<dbReference type="Gene3D" id="3.40.190.10">
    <property type="entry name" value="Periplasmic binding protein-like II"/>
    <property type="match status" value="2"/>
</dbReference>
<dbReference type="EMBL" id="CP007142">
    <property type="protein sequence ID" value="AJQ92943.1"/>
    <property type="molecule type" value="Genomic_DNA"/>
</dbReference>
<keyword evidence="6" id="KW-1185">Reference proteome</keyword>
<dbReference type="SUPFAM" id="SSF53850">
    <property type="entry name" value="Periplasmic binding protein-like II"/>
    <property type="match status" value="1"/>
</dbReference>
<sequence length="393" mass="43179">MILAAFVNMVFNVDNMNDPIGIVVMNNLSMSLIQKNNGLCNCLLFMAMLFLVACDSSSEFGGNSLVSSRTKVDVQGDGTTLAAIRQRGHIRCGVSTSLPGFSAPDSQGNWSGLDVDFCRVLSAAIFADPTRIVFIPLNAKERFDALQAGEIDILSRNTSWTYTRDIPQHLNFVGITFYDGQGFLVRRDAAINTPEDLNGAAICVKGNTTSEQNLVAYFRQRNMIYQPVIFDTSDQSLSGFEAGRCSALSADRSALASMRLNLKNPGSAVLLPMVISKEPLGPVIREGDNQWHKITRWTFFAILNAEEFGITSENIDGFKHSNNPMISRLMGEEDSLGQNLGLDDLWAYHAVKLVGNYGEIFERNLGMNSPIKISRGVNNLWTNGGLQYGPPLR</sequence>
<comment type="similarity">
    <text evidence="1">Belongs to the bacterial solute-binding protein 3 family.</text>
</comment>
<dbReference type="PANTHER" id="PTHR30085:SF7">
    <property type="entry name" value="AMINO-ACID ABC TRANSPORTER-BINDING PROTEIN YHDW-RELATED"/>
    <property type="match status" value="1"/>
</dbReference>
<name>A0A0C5VHV2_9GAMM</name>
<evidence type="ECO:0000259" key="4">
    <source>
        <dbReference type="SMART" id="SM00062"/>
    </source>
</evidence>
<dbReference type="RefSeq" id="WP_245627060.1">
    <property type="nucleotide sequence ID" value="NZ_CP007142.1"/>
</dbReference>
<dbReference type="STRING" id="1445510.YC6258_00893"/>
<dbReference type="SMART" id="SM00062">
    <property type="entry name" value="PBPb"/>
    <property type="match status" value="1"/>
</dbReference>
<dbReference type="InterPro" id="IPR001638">
    <property type="entry name" value="Solute-binding_3/MltF_N"/>
</dbReference>
<dbReference type="GO" id="GO:0006865">
    <property type="term" value="P:amino acid transport"/>
    <property type="evidence" value="ECO:0007669"/>
    <property type="project" value="TreeGrafter"/>
</dbReference>
<feature type="domain" description="Solute-binding protein family 3/N-terminal" evidence="4">
    <location>
        <begin position="89"/>
        <end position="316"/>
    </location>
</feature>
<evidence type="ECO:0000313" key="6">
    <source>
        <dbReference type="Proteomes" id="UP000032266"/>
    </source>
</evidence>
<dbReference type="InterPro" id="IPR051455">
    <property type="entry name" value="Bact_solute-bind_prot3"/>
</dbReference>
<evidence type="ECO:0000256" key="2">
    <source>
        <dbReference type="ARBA" id="ARBA00022448"/>
    </source>
</evidence>
<reference evidence="5 6" key="1">
    <citation type="submission" date="2014-01" db="EMBL/GenBank/DDBJ databases">
        <title>Full genme sequencing of cellulolytic bacterium Gynuella sunshinyii YC6258T gen. nov., sp. nov.</title>
        <authorList>
            <person name="Khan H."/>
            <person name="Chung E.J."/>
            <person name="Chung Y.R."/>
        </authorList>
    </citation>
    <scope>NUCLEOTIDE SEQUENCE [LARGE SCALE GENOMIC DNA]</scope>
    <source>
        <strain evidence="5 6">YC6258</strain>
    </source>
</reference>
<accession>A0A0C5VHV2</accession>
<dbReference type="KEGG" id="gsn:YC6258_00893"/>
<gene>
    <name evidence="5" type="ORF">YC6258_00893</name>
</gene>
<dbReference type="HOGENOM" id="CLU_019602_3_2_6"/>
<evidence type="ECO:0000256" key="1">
    <source>
        <dbReference type="ARBA" id="ARBA00010333"/>
    </source>
</evidence>